<dbReference type="PANTHER" id="PTHR35369:SF2">
    <property type="entry name" value="BLR3025 PROTEIN"/>
    <property type="match status" value="1"/>
</dbReference>
<keyword evidence="1" id="KW-0227">DNA damage</keyword>
<dbReference type="GO" id="GO:0003887">
    <property type="term" value="F:DNA-directed DNA polymerase activity"/>
    <property type="evidence" value="ECO:0007669"/>
    <property type="project" value="UniProtKB-KW"/>
</dbReference>
<feature type="domain" description="UmuC" evidence="3">
    <location>
        <begin position="38"/>
        <end position="161"/>
    </location>
</feature>
<dbReference type="GO" id="GO:0006281">
    <property type="term" value="P:DNA repair"/>
    <property type="evidence" value="ECO:0007669"/>
    <property type="project" value="InterPro"/>
</dbReference>
<dbReference type="CDD" id="cd03468">
    <property type="entry name" value="PolY_like"/>
    <property type="match status" value="1"/>
</dbReference>
<evidence type="ECO:0000313" key="5">
    <source>
        <dbReference type="Proteomes" id="UP001143309"/>
    </source>
</evidence>
<comment type="caution">
    <text evidence="4">The sequence shown here is derived from an EMBL/GenBank/DDBJ whole genome shotgun (WGS) entry which is preliminary data.</text>
</comment>
<keyword evidence="4" id="KW-0239">DNA-directed DNA polymerase</keyword>
<dbReference type="Pfam" id="PF00817">
    <property type="entry name" value="IMS"/>
    <property type="match status" value="1"/>
</dbReference>
<dbReference type="InterPro" id="IPR043502">
    <property type="entry name" value="DNA/RNA_pol_sf"/>
</dbReference>
<sequence length="519" mass="56842">MTAHPSSLRRYLALWFPFLPADRLLRMTARHGGAPAEPLVLVHSVKGALRLAAASREASALGLTFGLTLADARARIPGLVAADHDPAADDALLARMAETCDRWTPLVALDPPHGLILDITGCAHLFGGEADLRRRIAGLFRRNGLATRAAIAGTPDAARALARYGRVPIAPPGGEAEAVRPLTVAALGLAEDVRRALSLAGLTRIADLADRPSRPLAARFGEDLPTRLRRTLGEEDRRITPLRPRPACRVQQMFAEPIAHNDAIEATIRDLLGKAMELLEAAGQGGRAFEASFFRTDGAVRRVDVATGRPTRDVAAVLRLLRARIEALADPLDPGFGFDLIRLAVPVAEPLAQLQPQFDGETREDEAVSDLVDRLVARFGASRVLRFSAADSHDPTRASRLVPATSLVAATSASPPPEEPGEPPLRPLRMFDPPQPIETLAETPDGPPLRFRWRRVLHSVARAEGPERIAPEWWREPDAPTRDYYRVEDAEGRRFWVFRAGLYERETDRPRWYLHGLFA</sequence>
<feature type="region of interest" description="Disordered" evidence="2">
    <location>
        <begin position="395"/>
        <end position="426"/>
    </location>
</feature>
<keyword evidence="4" id="KW-0808">Transferase</keyword>
<proteinExistence type="predicted"/>
<evidence type="ECO:0000256" key="1">
    <source>
        <dbReference type="ARBA" id="ARBA00022763"/>
    </source>
</evidence>
<dbReference type="InterPro" id="IPR050356">
    <property type="entry name" value="SulA_CellDiv_inhibitor"/>
</dbReference>
<protein>
    <submittedName>
        <fullName evidence="4">DNA-directed DNA polymerase</fullName>
    </submittedName>
</protein>
<accession>A0A9W6JPF9</accession>
<keyword evidence="5" id="KW-1185">Reference proteome</keyword>
<name>A0A9W6JPF9_9HYPH</name>
<dbReference type="EMBL" id="BSFL01000003">
    <property type="protein sequence ID" value="GLK80857.1"/>
    <property type="molecule type" value="Genomic_DNA"/>
</dbReference>
<dbReference type="PANTHER" id="PTHR35369">
    <property type="entry name" value="BLR3025 PROTEIN-RELATED"/>
    <property type="match status" value="1"/>
</dbReference>
<dbReference type="RefSeq" id="WP_309299105.1">
    <property type="nucleotide sequence ID" value="NZ_BSFL01000003.1"/>
</dbReference>
<evidence type="ECO:0000313" key="4">
    <source>
        <dbReference type="EMBL" id="GLK80857.1"/>
    </source>
</evidence>
<keyword evidence="4" id="KW-0548">Nucleotidyltransferase</keyword>
<gene>
    <name evidence="4" type="ORF">GCM10008174_25980</name>
</gene>
<reference evidence="4" key="2">
    <citation type="submission" date="2023-01" db="EMBL/GenBank/DDBJ databases">
        <authorList>
            <person name="Sun Q."/>
            <person name="Evtushenko L."/>
        </authorList>
    </citation>
    <scope>NUCLEOTIDE SEQUENCE</scope>
    <source>
        <strain evidence="4">VKM B-2748</strain>
    </source>
</reference>
<evidence type="ECO:0000259" key="3">
    <source>
        <dbReference type="Pfam" id="PF00817"/>
    </source>
</evidence>
<feature type="compositionally biased region" description="Pro residues" evidence="2">
    <location>
        <begin position="414"/>
        <end position="426"/>
    </location>
</feature>
<dbReference type="AlphaFoldDB" id="A0A9W6JPF9"/>
<reference evidence="4" key="1">
    <citation type="journal article" date="2014" name="Int. J. Syst. Evol. Microbiol.">
        <title>Complete genome sequence of Corynebacterium casei LMG S-19264T (=DSM 44701T), isolated from a smear-ripened cheese.</title>
        <authorList>
            <consortium name="US DOE Joint Genome Institute (JGI-PGF)"/>
            <person name="Walter F."/>
            <person name="Albersmeier A."/>
            <person name="Kalinowski J."/>
            <person name="Ruckert C."/>
        </authorList>
    </citation>
    <scope>NUCLEOTIDE SEQUENCE</scope>
    <source>
        <strain evidence="4">VKM B-2748</strain>
    </source>
</reference>
<dbReference type="SUPFAM" id="SSF56672">
    <property type="entry name" value="DNA/RNA polymerases"/>
    <property type="match status" value="1"/>
</dbReference>
<organism evidence="4 5">
    <name type="scientific">Methylopila turkensis</name>
    <dbReference type="NCBI Taxonomy" id="1437816"/>
    <lineage>
        <taxon>Bacteria</taxon>
        <taxon>Pseudomonadati</taxon>
        <taxon>Pseudomonadota</taxon>
        <taxon>Alphaproteobacteria</taxon>
        <taxon>Hyphomicrobiales</taxon>
        <taxon>Methylopilaceae</taxon>
        <taxon>Methylopila</taxon>
    </lineage>
</organism>
<evidence type="ECO:0000256" key="2">
    <source>
        <dbReference type="SAM" id="MobiDB-lite"/>
    </source>
</evidence>
<dbReference type="InterPro" id="IPR001126">
    <property type="entry name" value="UmuC"/>
</dbReference>
<dbReference type="Proteomes" id="UP001143309">
    <property type="component" value="Unassembled WGS sequence"/>
</dbReference>